<dbReference type="AlphaFoldDB" id="A0A160P8T8"/>
<dbReference type="Proteomes" id="UP000217676">
    <property type="component" value="Chromosome"/>
</dbReference>
<keyword evidence="3" id="KW-1185">Reference proteome</keyword>
<sequence>MGGRLARTTPEVRDRPAEARAARIEIADTDDDTSRDLLLTSLAALLPRLDEQVREHAEIAAPKGAGPETVGALRRFSMRHGVAYVTGAREEGTSVTPDAGATPSEPSAPPAAPPGAPVRPMALTSTSTGSPAPATTEATPVHVAAPASEPRPSGPEEVPEAVPAVPTVPTVLAGRPATGSAARPAEEARIPAPSARASAVRSEVHATESVPAPPAAVSTAALPAAKPPAAPTVPAPPAAPRRTGTAPTGASGDGDRAAFRDLASDVWEEHTGPVNQALIRLPALRGTGEAAARADLIAVHLYLTSPPDGPFGALALAEHAEELRPYAACLSSGLGRLPALRGTLMRAVPGPDIPEDVVPGACLHTDAPLDAVHLEAPDAPVPPTEFVRYVIRPLTARRTSALTRDGSGAAALFAPGTAFSVLARYEAGDGLPGRILLAEVPSGAAPFRPPSDEVVARLDTASRRLPLPGGPPWPVRCTGPLTS</sequence>
<dbReference type="EMBL" id="AP017424">
    <property type="protein sequence ID" value="BAU87641.1"/>
    <property type="molecule type" value="Genomic_DNA"/>
</dbReference>
<dbReference type="KEGG" id="slau:SLA_6775"/>
<feature type="compositionally biased region" description="Basic and acidic residues" evidence="1">
    <location>
        <begin position="10"/>
        <end position="26"/>
    </location>
</feature>
<feature type="compositionally biased region" description="Low complexity" evidence="1">
    <location>
        <begin position="240"/>
        <end position="250"/>
    </location>
</feature>
<feature type="compositionally biased region" description="Low complexity" evidence="1">
    <location>
        <begin position="160"/>
        <end position="171"/>
    </location>
</feature>
<proteinExistence type="predicted"/>
<name>A0A160P8T8_STRLU</name>
<evidence type="ECO:0000313" key="3">
    <source>
        <dbReference type="Proteomes" id="UP000217676"/>
    </source>
</evidence>
<feature type="compositionally biased region" description="Pro residues" evidence="1">
    <location>
        <begin position="106"/>
        <end position="117"/>
    </location>
</feature>
<feature type="compositionally biased region" description="Pro residues" evidence="1">
    <location>
        <begin position="225"/>
        <end position="239"/>
    </location>
</feature>
<dbReference type="Gene3D" id="3.90.176.10">
    <property type="entry name" value="Toxin ADP-ribosyltransferase, Chain A, domain 1"/>
    <property type="match status" value="1"/>
</dbReference>
<evidence type="ECO:0000256" key="1">
    <source>
        <dbReference type="SAM" id="MobiDB-lite"/>
    </source>
</evidence>
<accession>A0A160P8T8</accession>
<feature type="region of interest" description="Disordered" evidence="1">
    <location>
        <begin position="1"/>
        <end position="29"/>
    </location>
</feature>
<feature type="region of interest" description="Disordered" evidence="1">
    <location>
        <begin position="463"/>
        <end position="483"/>
    </location>
</feature>
<gene>
    <name evidence="2" type="ORF">SLA_6775</name>
</gene>
<feature type="region of interest" description="Disordered" evidence="1">
    <location>
        <begin position="219"/>
        <end position="255"/>
    </location>
</feature>
<organism evidence="2 3">
    <name type="scientific">Streptomyces laurentii</name>
    <dbReference type="NCBI Taxonomy" id="39478"/>
    <lineage>
        <taxon>Bacteria</taxon>
        <taxon>Bacillati</taxon>
        <taxon>Actinomycetota</taxon>
        <taxon>Actinomycetes</taxon>
        <taxon>Kitasatosporales</taxon>
        <taxon>Streptomycetaceae</taxon>
        <taxon>Streptomyces</taxon>
    </lineage>
</organism>
<feature type="compositionally biased region" description="Low complexity" evidence="1">
    <location>
        <begin position="124"/>
        <end position="147"/>
    </location>
</feature>
<protein>
    <submittedName>
        <fullName evidence="2">Uncharacterized protein</fullName>
    </submittedName>
</protein>
<reference evidence="2 3" key="1">
    <citation type="journal article" date="2016" name="Genome Announc.">
        <title>Complete Genome Sequence of Thiostrepton-Producing Streptomyces laurentii ATCC 31255.</title>
        <authorList>
            <person name="Doi K."/>
            <person name="Fujino Y."/>
            <person name="Nagayoshi Y."/>
            <person name="Ohshima T."/>
            <person name="Ogata S."/>
        </authorList>
    </citation>
    <scope>NUCLEOTIDE SEQUENCE [LARGE SCALE GENOMIC DNA]</scope>
    <source>
        <strain evidence="2 3">ATCC 31255</strain>
    </source>
</reference>
<evidence type="ECO:0000313" key="2">
    <source>
        <dbReference type="EMBL" id="BAU87641.1"/>
    </source>
</evidence>
<feature type="region of interest" description="Disordered" evidence="1">
    <location>
        <begin position="87"/>
        <end position="198"/>
    </location>
</feature>